<organism evidence="5 6">
    <name type="scientific">Meripilus lineatus</name>
    <dbReference type="NCBI Taxonomy" id="2056292"/>
    <lineage>
        <taxon>Eukaryota</taxon>
        <taxon>Fungi</taxon>
        <taxon>Dikarya</taxon>
        <taxon>Basidiomycota</taxon>
        <taxon>Agaricomycotina</taxon>
        <taxon>Agaricomycetes</taxon>
        <taxon>Polyporales</taxon>
        <taxon>Meripilaceae</taxon>
        <taxon>Meripilus</taxon>
    </lineage>
</organism>
<comment type="subcellular location">
    <subcellularLocation>
        <location evidence="1">Secreted</location>
    </subcellularLocation>
</comment>
<dbReference type="InterPro" id="IPR036908">
    <property type="entry name" value="RlpA-like_sf"/>
</dbReference>
<accession>A0AAD5V5B3</accession>
<dbReference type="AlphaFoldDB" id="A0AAD5V5B3"/>
<comment type="similarity">
    <text evidence="2">Belongs to the cerato-platanin family.</text>
</comment>
<keyword evidence="3" id="KW-0964">Secreted</keyword>
<keyword evidence="4" id="KW-0732">Signal</keyword>
<dbReference type="GO" id="GO:0005576">
    <property type="term" value="C:extracellular region"/>
    <property type="evidence" value="ECO:0007669"/>
    <property type="project" value="UniProtKB-SubCell"/>
</dbReference>
<dbReference type="EMBL" id="JANAWD010000171">
    <property type="protein sequence ID" value="KAJ3484912.1"/>
    <property type="molecule type" value="Genomic_DNA"/>
</dbReference>
<evidence type="ECO:0000313" key="5">
    <source>
        <dbReference type="EMBL" id="KAJ3484912.1"/>
    </source>
</evidence>
<evidence type="ECO:0000256" key="2">
    <source>
        <dbReference type="ARBA" id="ARBA00010421"/>
    </source>
</evidence>
<dbReference type="InterPro" id="IPR010829">
    <property type="entry name" value="Cerato-platanin"/>
</dbReference>
<sequence>MHFTTALLSALCAIPAVLGASTSGTTYVTYSVDYDNGDTSLNNVACSNGDNGLITKGYTTLNSLPAYPYVAGFSEVTGWNSPACGSCWAVGYNDTVIYVIAIDTSGVGFGLSTKAMQDLTGSEGIELGKVEVTYSPADDSYCYESDRYVHMVGY</sequence>
<feature type="signal peptide" evidence="4">
    <location>
        <begin position="1"/>
        <end position="19"/>
    </location>
</feature>
<reference evidence="5" key="1">
    <citation type="submission" date="2022-07" db="EMBL/GenBank/DDBJ databases">
        <title>Genome Sequence of Physisporinus lineatus.</title>
        <authorList>
            <person name="Buettner E."/>
        </authorList>
    </citation>
    <scope>NUCLEOTIDE SEQUENCE</scope>
    <source>
        <strain evidence="5">VT162</strain>
    </source>
</reference>
<name>A0AAD5V5B3_9APHY</name>
<proteinExistence type="inferred from homology"/>
<evidence type="ECO:0000313" key="6">
    <source>
        <dbReference type="Proteomes" id="UP001212997"/>
    </source>
</evidence>
<evidence type="ECO:0000256" key="3">
    <source>
        <dbReference type="ARBA" id="ARBA00022525"/>
    </source>
</evidence>
<evidence type="ECO:0000256" key="1">
    <source>
        <dbReference type="ARBA" id="ARBA00004613"/>
    </source>
</evidence>
<dbReference type="CDD" id="cd22778">
    <property type="entry name" value="DPBB_CEPL-like"/>
    <property type="match status" value="1"/>
</dbReference>
<keyword evidence="6" id="KW-1185">Reference proteome</keyword>
<dbReference type="Pfam" id="PF07249">
    <property type="entry name" value="Cerato-platanin"/>
    <property type="match status" value="1"/>
</dbReference>
<evidence type="ECO:0000256" key="4">
    <source>
        <dbReference type="SAM" id="SignalP"/>
    </source>
</evidence>
<dbReference type="SUPFAM" id="SSF50685">
    <property type="entry name" value="Barwin-like endoglucanases"/>
    <property type="match status" value="1"/>
</dbReference>
<feature type="chain" id="PRO_5042104731" description="Cerato-platanin" evidence="4">
    <location>
        <begin position="20"/>
        <end position="154"/>
    </location>
</feature>
<protein>
    <recommendedName>
        <fullName evidence="7">Cerato-platanin</fullName>
    </recommendedName>
</protein>
<dbReference type="Proteomes" id="UP001212997">
    <property type="component" value="Unassembled WGS sequence"/>
</dbReference>
<dbReference type="Gene3D" id="2.40.40.10">
    <property type="entry name" value="RlpA-like domain"/>
    <property type="match status" value="1"/>
</dbReference>
<evidence type="ECO:0008006" key="7">
    <source>
        <dbReference type="Google" id="ProtNLM"/>
    </source>
</evidence>
<comment type="caution">
    <text evidence="5">The sequence shown here is derived from an EMBL/GenBank/DDBJ whole genome shotgun (WGS) entry which is preliminary data.</text>
</comment>
<gene>
    <name evidence="5" type="ORF">NLI96_g5322</name>
</gene>